<evidence type="ECO:0000313" key="2">
    <source>
        <dbReference type="EMBL" id="ESQ51529.1"/>
    </source>
</evidence>
<feature type="domain" description="F-box" evidence="1">
    <location>
        <begin position="13"/>
        <end position="59"/>
    </location>
</feature>
<dbReference type="SUPFAM" id="SSF81383">
    <property type="entry name" value="F-box domain"/>
    <property type="match status" value="1"/>
</dbReference>
<organism evidence="2 3">
    <name type="scientific">Eutrema salsugineum</name>
    <name type="common">Saltwater cress</name>
    <name type="synonym">Sisymbrium salsugineum</name>
    <dbReference type="NCBI Taxonomy" id="72664"/>
    <lineage>
        <taxon>Eukaryota</taxon>
        <taxon>Viridiplantae</taxon>
        <taxon>Streptophyta</taxon>
        <taxon>Embryophyta</taxon>
        <taxon>Tracheophyta</taxon>
        <taxon>Spermatophyta</taxon>
        <taxon>Magnoliopsida</taxon>
        <taxon>eudicotyledons</taxon>
        <taxon>Gunneridae</taxon>
        <taxon>Pentapetalae</taxon>
        <taxon>rosids</taxon>
        <taxon>malvids</taxon>
        <taxon>Brassicales</taxon>
        <taxon>Brassicaceae</taxon>
        <taxon>Eutremeae</taxon>
        <taxon>Eutrema</taxon>
    </lineage>
</organism>
<evidence type="ECO:0000313" key="3">
    <source>
        <dbReference type="Proteomes" id="UP000030689"/>
    </source>
</evidence>
<dbReference type="PANTHER" id="PTHR24414">
    <property type="entry name" value="F-BOX/KELCH-REPEAT PROTEIN SKIP4"/>
    <property type="match status" value="1"/>
</dbReference>
<dbReference type="Proteomes" id="UP000030689">
    <property type="component" value="Unassembled WGS sequence"/>
</dbReference>
<dbReference type="SMART" id="SM00256">
    <property type="entry name" value="FBOX"/>
    <property type="match status" value="1"/>
</dbReference>
<dbReference type="OrthoDB" id="1022917at2759"/>
<protein>
    <recommendedName>
        <fullName evidence="1">F-box domain-containing protein</fullName>
    </recommendedName>
</protein>
<dbReference type="eggNOG" id="KOG1072">
    <property type="taxonomic scope" value="Eukaryota"/>
</dbReference>
<dbReference type="SUPFAM" id="SSF117281">
    <property type="entry name" value="Kelch motif"/>
    <property type="match status" value="1"/>
</dbReference>
<name>V4M5M9_EUTSA</name>
<dbReference type="Gene3D" id="2.120.10.80">
    <property type="entry name" value="Kelch-type beta propeller"/>
    <property type="match status" value="1"/>
</dbReference>
<dbReference type="InterPro" id="IPR050354">
    <property type="entry name" value="F-box/kelch-repeat_ARATH"/>
</dbReference>
<sequence length="357" mass="41553">MFYKISTKKTPLSSLIMSLPEDVIIDILARVPRCDYPKLSLVSKHFRSLVVSPELYARRSLLGCTEHCLYAVIFNNETKDFHLYILRPKNNGNRCLVLIPSLPTMCYGVSFVAVGPRIYMFGGDQKNMASSIDCRSHMVQTLPSMPVPMSFTIAGSIDGRIYVIGYRDYNRWNNVMVVFNTKTQMWEPEIIKIDIELRSMWSKWSYGCVVMADKLYMRDDKNSFIYDPKKSKWERDERLNSKKWKCACVVDDVLYYHDTYKNEVRAYDPKQKRWSVVKGLEELLSETTNSWYSDIMCCGGKLALFFPKIIIKTKQNEVWCAEISLKKHRGEIWGRVEWYDNVLTGNCCVTKPLTVMV</sequence>
<reference evidence="2 3" key="1">
    <citation type="journal article" date="2013" name="Front. Plant Sci.">
        <title>The Reference Genome of the Halophytic Plant Eutrema salsugineum.</title>
        <authorList>
            <person name="Yang R."/>
            <person name="Jarvis D.E."/>
            <person name="Chen H."/>
            <person name="Beilstein M.A."/>
            <person name="Grimwood J."/>
            <person name="Jenkins J."/>
            <person name="Shu S."/>
            <person name="Prochnik S."/>
            <person name="Xin M."/>
            <person name="Ma C."/>
            <person name="Schmutz J."/>
            <person name="Wing R.A."/>
            <person name="Mitchell-Olds T."/>
            <person name="Schumaker K.S."/>
            <person name="Wang X."/>
        </authorList>
    </citation>
    <scope>NUCLEOTIDE SEQUENCE [LARGE SCALE GENOMIC DNA]</scope>
</reference>
<dbReference type="InterPro" id="IPR001810">
    <property type="entry name" value="F-box_dom"/>
</dbReference>
<dbReference type="PROSITE" id="PS50181">
    <property type="entry name" value="FBOX"/>
    <property type="match status" value="1"/>
</dbReference>
<dbReference type="InterPro" id="IPR057499">
    <property type="entry name" value="Kelch_FKB95"/>
</dbReference>
<dbReference type="Pfam" id="PF25210">
    <property type="entry name" value="Kelch_FKB95"/>
    <property type="match status" value="1"/>
</dbReference>
<dbReference type="CDD" id="cd22152">
    <property type="entry name" value="F-box_AtAFR-like"/>
    <property type="match status" value="1"/>
</dbReference>
<dbReference type="PANTHER" id="PTHR24414:SF184">
    <property type="entry name" value="GALACTOSE OXIDASE_KELCH REPEAT SUPERFAMILY PROTEIN"/>
    <property type="match status" value="1"/>
</dbReference>
<accession>V4M5M9</accession>
<dbReference type="Gramene" id="ESQ51529">
    <property type="protein sequence ID" value="ESQ51529"/>
    <property type="gene ID" value="EUTSA_v10017515mg"/>
</dbReference>
<proteinExistence type="predicted"/>
<gene>
    <name evidence="2" type="ORF">EUTSA_v10017515mg</name>
</gene>
<evidence type="ECO:0000259" key="1">
    <source>
        <dbReference type="PROSITE" id="PS50181"/>
    </source>
</evidence>
<dbReference type="AlphaFoldDB" id="V4M5M9"/>
<dbReference type="Pfam" id="PF00646">
    <property type="entry name" value="F-box"/>
    <property type="match status" value="1"/>
</dbReference>
<keyword evidence="3" id="KW-1185">Reference proteome</keyword>
<dbReference type="EMBL" id="KI517385">
    <property type="protein sequence ID" value="ESQ51529.1"/>
    <property type="molecule type" value="Genomic_DNA"/>
</dbReference>
<dbReference type="KEGG" id="eus:EUTSA_v10017515mg"/>
<dbReference type="InterPro" id="IPR036047">
    <property type="entry name" value="F-box-like_dom_sf"/>
</dbReference>
<dbReference type="InterPro" id="IPR015915">
    <property type="entry name" value="Kelch-typ_b-propeller"/>
</dbReference>
<dbReference type="OMA" id="RISRFDY"/>